<dbReference type="EMBL" id="SJZJ01000008">
    <property type="protein sequence ID" value="TCJ29457.1"/>
    <property type="molecule type" value="Genomic_DNA"/>
</dbReference>
<keyword evidence="3" id="KW-1185">Reference proteome</keyword>
<sequence length="318" mass="35410">MPDAVVPHAAESGGFAPVRAESRPELLAPGTPGHQIFAEPLIALYALPGFLLPLMHPATAAATASSDKVFVDPNADLVDFACRLRDTVEMISGVAHAGTEADHVAYAMRELHRPMKGEDTLGATYHAWTRDIWTWNWAAIVAGYMHGYGQFRGWPSASFRQDAYLGMVEAGRRFGVLGMPATYEDFLAEWPTHRDRDADPRNVGVLRLLALLTPSGLPRPRGFRWLPLPLWAVLSLPIRHFLRVAIIGGLTDDERRMIGFPARRLDGLRVGVHVAVWRCVPRGMTYRFGLLWMAGRARWTKPVWRTRFSAETLAARKA</sequence>
<gene>
    <name evidence="2" type="ORF">EPD65_06975</name>
</gene>
<protein>
    <submittedName>
        <fullName evidence="2">DUF2236 domain-containing protein</fullName>
    </submittedName>
</protein>
<dbReference type="OrthoDB" id="3456672at2"/>
<dbReference type="PANTHER" id="PTHR36151">
    <property type="entry name" value="BLR2777 PROTEIN"/>
    <property type="match status" value="1"/>
</dbReference>
<feature type="domain" description="ER-bound oxygenase mpaB/mpaB'/Rubber oxygenase catalytic" evidence="1">
    <location>
        <begin position="36"/>
        <end position="273"/>
    </location>
</feature>
<proteinExistence type="predicted"/>
<organism evidence="2 3">
    <name type="scientific">Nocardioides jejuensis</name>
    <dbReference type="NCBI Taxonomy" id="2502782"/>
    <lineage>
        <taxon>Bacteria</taxon>
        <taxon>Bacillati</taxon>
        <taxon>Actinomycetota</taxon>
        <taxon>Actinomycetes</taxon>
        <taxon>Propionibacteriales</taxon>
        <taxon>Nocardioidaceae</taxon>
        <taxon>Nocardioides</taxon>
    </lineage>
</organism>
<dbReference type="InterPro" id="IPR018713">
    <property type="entry name" value="MPAB/Lcp_cat_dom"/>
</dbReference>
<reference evidence="2 3" key="1">
    <citation type="submission" date="2019-03" db="EMBL/GenBank/DDBJ databases">
        <authorList>
            <person name="Kim M.K.M."/>
        </authorList>
    </citation>
    <scope>NUCLEOTIDE SEQUENCE [LARGE SCALE GENOMIC DNA]</scope>
    <source>
        <strain evidence="2 3">18JY15-6</strain>
    </source>
</reference>
<comment type="caution">
    <text evidence="2">The sequence shown here is derived from an EMBL/GenBank/DDBJ whole genome shotgun (WGS) entry which is preliminary data.</text>
</comment>
<evidence type="ECO:0000313" key="3">
    <source>
        <dbReference type="Proteomes" id="UP000295453"/>
    </source>
</evidence>
<evidence type="ECO:0000259" key="1">
    <source>
        <dbReference type="Pfam" id="PF09995"/>
    </source>
</evidence>
<dbReference type="AlphaFoldDB" id="A0A4R1CFQ6"/>
<accession>A0A4R1CFQ6</accession>
<dbReference type="GO" id="GO:0016491">
    <property type="term" value="F:oxidoreductase activity"/>
    <property type="evidence" value="ECO:0007669"/>
    <property type="project" value="InterPro"/>
</dbReference>
<dbReference type="PANTHER" id="PTHR36151:SF3">
    <property type="entry name" value="ER-BOUND OXYGENASE MPAB_MPAB'_RUBBER OXYGENASE CATALYTIC DOMAIN-CONTAINING PROTEIN"/>
    <property type="match status" value="1"/>
</dbReference>
<dbReference type="Proteomes" id="UP000295453">
    <property type="component" value="Unassembled WGS sequence"/>
</dbReference>
<dbReference type="Pfam" id="PF09995">
    <property type="entry name" value="MPAB_Lcp_cat"/>
    <property type="match status" value="1"/>
</dbReference>
<name>A0A4R1CFQ6_9ACTN</name>
<evidence type="ECO:0000313" key="2">
    <source>
        <dbReference type="EMBL" id="TCJ29457.1"/>
    </source>
</evidence>